<organism evidence="1 2">
    <name type="scientific">Paraburkholderia acidiphila</name>
    <dbReference type="NCBI Taxonomy" id="2571747"/>
    <lineage>
        <taxon>Bacteria</taxon>
        <taxon>Pseudomonadati</taxon>
        <taxon>Pseudomonadota</taxon>
        <taxon>Betaproteobacteria</taxon>
        <taxon>Burkholderiales</taxon>
        <taxon>Burkholderiaceae</taxon>
        <taxon>Paraburkholderia</taxon>
    </lineage>
</organism>
<protein>
    <submittedName>
        <fullName evidence="1">LysM domain-containing protein</fullName>
    </submittedName>
</protein>
<name>A0A7Z2GD14_9BURK</name>
<dbReference type="RefSeq" id="WP_158762643.1">
    <property type="nucleotide sequence ID" value="NZ_CP046912.1"/>
</dbReference>
<dbReference type="OrthoDB" id="9809850at2"/>
<proteinExistence type="predicted"/>
<sequence>MSYPLQAMTRLGVVPPVTFPTDSRYCGYGTLQYTAPDGQCVAYLARRIVPQPGAPNFATINQYTVHQQDRLDLIAAKYLGDPLLFWLICDANGAIAPHELVATPGRVLAITTPQGVPGANSA</sequence>
<keyword evidence="2" id="KW-1185">Reference proteome</keyword>
<accession>A0A7Z2GD14</accession>
<dbReference type="EMBL" id="CP046912">
    <property type="protein sequence ID" value="QGZ59461.1"/>
    <property type="molecule type" value="Genomic_DNA"/>
</dbReference>
<dbReference type="AlphaFoldDB" id="A0A7Z2GD14"/>
<dbReference type="Proteomes" id="UP000434209">
    <property type="component" value="Chromosome 4"/>
</dbReference>
<evidence type="ECO:0000313" key="2">
    <source>
        <dbReference type="Proteomes" id="UP000434209"/>
    </source>
</evidence>
<evidence type="ECO:0000313" key="1">
    <source>
        <dbReference type="EMBL" id="QGZ59461.1"/>
    </source>
</evidence>
<reference evidence="1 2" key="1">
    <citation type="submission" date="2019-12" db="EMBL/GenBank/DDBJ databases">
        <title>Paraburkholderia acidiphila 7Q-K02 sp. nov and Paraburkholderia acidisoli DHF22 sp. nov., two strains isolated from forest soil.</title>
        <authorList>
            <person name="Gao Z."/>
            <person name="Qiu L."/>
        </authorList>
    </citation>
    <scope>NUCLEOTIDE SEQUENCE [LARGE SCALE GENOMIC DNA]</scope>
    <source>
        <strain evidence="1 2">7Q-K02</strain>
    </source>
</reference>
<dbReference type="KEGG" id="pacp:FAZ97_31190"/>
<gene>
    <name evidence="1" type="ORF">FAZ97_31190</name>
</gene>